<evidence type="ECO:0000256" key="1">
    <source>
        <dbReference type="SAM" id="Phobius"/>
    </source>
</evidence>
<evidence type="ECO:0000313" key="3">
    <source>
        <dbReference type="EMBL" id="QXM06312.1"/>
    </source>
</evidence>
<dbReference type="Proteomes" id="UP000886818">
    <property type="component" value="Chromosome"/>
</dbReference>
<feature type="transmembrane region" description="Helical" evidence="1">
    <location>
        <begin position="100"/>
        <end position="120"/>
    </location>
</feature>
<keyword evidence="4" id="KW-1185">Reference proteome</keyword>
<protein>
    <submittedName>
        <fullName evidence="3">Stage V sporulation protein AA</fullName>
    </submittedName>
</protein>
<organism evidence="3 4">
    <name type="scientific">Crassaminicella indica</name>
    <dbReference type="NCBI Taxonomy" id="2855394"/>
    <lineage>
        <taxon>Bacteria</taxon>
        <taxon>Bacillati</taxon>
        <taxon>Bacillota</taxon>
        <taxon>Clostridia</taxon>
        <taxon>Eubacteriales</taxon>
        <taxon>Clostridiaceae</taxon>
        <taxon>Crassaminicella</taxon>
    </lineage>
</organism>
<proteinExistence type="predicted"/>
<keyword evidence="1" id="KW-1133">Transmembrane helix</keyword>
<dbReference type="Pfam" id="PF12164">
    <property type="entry name" value="SporV_AA"/>
    <property type="match status" value="1"/>
</dbReference>
<name>A0ABX8RB82_9CLOT</name>
<accession>A0ABX8RB82</accession>
<evidence type="ECO:0000259" key="2">
    <source>
        <dbReference type="Pfam" id="PF12164"/>
    </source>
</evidence>
<evidence type="ECO:0000313" key="4">
    <source>
        <dbReference type="Proteomes" id="UP000886818"/>
    </source>
</evidence>
<keyword evidence="1" id="KW-0812">Transmembrane</keyword>
<dbReference type="EMBL" id="CP078093">
    <property type="protein sequence ID" value="QXM06312.1"/>
    <property type="molecule type" value="Genomic_DNA"/>
</dbReference>
<feature type="domain" description="Stage V sporulation protein AA" evidence="2">
    <location>
        <begin position="4"/>
        <end position="89"/>
    </location>
</feature>
<sequence>MFKKDIYIQLKDGYEVMPGNKVFIKNLVIILAENHIKEELLDLEILEVPKNAQEHIVVSILTIMEIISKKYPDVKIFPIGEAEILVKIASSHKNESKAWLIFKLCIVCIVLFVGSGLALMNFHADVNMREAHREVYKMITGIDEKRPLILQIPYSLGIGFGMAVFFNHILPKRFRNEPSPMEVEMASYRKNIDGYILKNQKNTEEKK</sequence>
<keyword evidence="1" id="KW-0472">Membrane</keyword>
<reference evidence="3" key="1">
    <citation type="submission" date="2021-07" db="EMBL/GenBank/DDBJ databases">
        <title>Complete genome sequence of Crassaminicella sp. 143-21, isolated from a deep-sea hydrothermal vent.</title>
        <authorList>
            <person name="Li X."/>
        </authorList>
    </citation>
    <scope>NUCLEOTIDE SEQUENCE</scope>
    <source>
        <strain evidence="3">143-21</strain>
    </source>
</reference>
<feature type="transmembrane region" description="Helical" evidence="1">
    <location>
        <begin position="148"/>
        <end position="170"/>
    </location>
</feature>
<gene>
    <name evidence="3" type="ORF">KVH43_00260</name>
</gene>
<dbReference type="InterPro" id="IPR021997">
    <property type="entry name" value="SporV_AA"/>
</dbReference>
<dbReference type="RefSeq" id="WP_218283008.1">
    <property type="nucleotide sequence ID" value="NZ_CP078093.1"/>
</dbReference>